<dbReference type="OrthoDB" id="5130600at2759"/>
<feature type="region of interest" description="Disordered" evidence="1">
    <location>
        <begin position="1"/>
        <end position="23"/>
    </location>
</feature>
<evidence type="ECO:0000256" key="1">
    <source>
        <dbReference type="SAM" id="MobiDB-lite"/>
    </source>
</evidence>
<sequence length="374" mass="43721">MEGPSDSGDDRISPKDASEEALERELRGRELLKEAQQRAAHAQAERNKYMDEGLDRFGRAIQWDVGLGYRQGHLFQLWNSFGNRIRGFAKLAGFQELPWDRLDEAVQQRFIGYSPCAQQLFETRLVRQFMFERWIWEIIDENFFTTKSQDIEWTSPYWEAQATMERFLREKNFDYDDEHLRFQYPNWRFTTISFYYTLKERSNRKGACFNEIRIEPGCVVKILEKALGQYFPKNPDLFFEEEISLIAKQIAEFELVFDCGRQTLRLVFYDPNTKEACRFPFSARAEGFDTQVVMESVGPHSEAECNGLPVELVVSPMLVFYGAKDGWDYHVPAVAVPMRVCVGYIDGLNQDEVIETEEDGEEDGEEEVKIIKDK</sequence>
<name>A0A9P5EG00_9HYPO</name>
<gene>
    <name evidence="2" type="ORF">FAGAP_2319</name>
</gene>
<proteinExistence type="predicted"/>
<comment type="caution">
    <text evidence="2">The sequence shown here is derived from an EMBL/GenBank/DDBJ whole genome shotgun (WGS) entry which is preliminary data.</text>
</comment>
<dbReference type="EMBL" id="LUFC02000124">
    <property type="protein sequence ID" value="KAF4501484.1"/>
    <property type="molecule type" value="Genomic_DNA"/>
</dbReference>
<evidence type="ECO:0000313" key="3">
    <source>
        <dbReference type="Proteomes" id="UP000737391"/>
    </source>
</evidence>
<evidence type="ECO:0000313" key="2">
    <source>
        <dbReference type="EMBL" id="KAF4501484.1"/>
    </source>
</evidence>
<feature type="compositionally biased region" description="Basic and acidic residues" evidence="1">
    <location>
        <begin position="8"/>
        <end position="23"/>
    </location>
</feature>
<reference evidence="2" key="1">
    <citation type="submission" date="2020-01" db="EMBL/GenBank/DDBJ databases">
        <title>Identification and distribution of gene clusters putatively required for synthesis of sphingolipid metabolism inhibitors in phylogenetically diverse species of the filamentous fungus Fusarium.</title>
        <authorList>
            <person name="Kim H.-S."/>
            <person name="Busman M."/>
            <person name="Brown D.W."/>
            <person name="Divon H."/>
            <person name="Uhlig S."/>
            <person name="Proctor R.H."/>
        </authorList>
    </citation>
    <scope>NUCLEOTIDE SEQUENCE</scope>
    <source>
        <strain evidence="2">NRRL 31653</strain>
    </source>
</reference>
<accession>A0A9P5EG00</accession>
<protein>
    <submittedName>
        <fullName evidence="2">Uncharacterized protein</fullName>
    </submittedName>
</protein>
<dbReference type="Proteomes" id="UP000737391">
    <property type="component" value="Unassembled WGS sequence"/>
</dbReference>
<organism evidence="2 3">
    <name type="scientific">Fusarium agapanthi</name>
    <dbReference type="NCBI Taxonomy" id="1803897"/>
    <lineage>
        <taxon>Eukaryota</taxon>
        <taxon>Fungi</taxon>
        <taxon>Dikarya</taxon>
        <taxon>Ascomycota</taxon>
        <taxon>Pezizomycotina</taxon>
        <taxon>Sordariomycetes</taxon>
        <taxon>Hypocreomycetidae</taxon>
        <taxon>Hypocreales</taxon>
        <taxon>Nectriaceae</taxon>
        <taxon>Fusarium</taxon>
        <taxon>Fusarium fujikuroi species complex</taxon>
    </lineage>
</organism>
<dbReference type="AlphaFoldDB" id="A0A9P5EG00"/>
<keyword evidence="3" id="KW-1185">Reference proteome</keyword>